<reference evidence="1 2" key="1">
    <citation type="submission" date="2024-12" db="EMBL/GenBank/DDBJ databases">
        <title>The unique morphological basis and parallel evolutionary history of personate flowers in Penstemon.</title>
        <authorList>
            <person name="Depatie T.H."/>
            <person name="Wessinger C.A."/>
        </authorList>
    </citation>
    <scope>NUCLEOTIDE SEQUENCE [LARGE SCALE GENOMIC DNA]</scope>
    <source>
        <strain evidence="1">WTNN_2</strain>
        <tissue evidence="1">Leaf</tissue>
    </source>
</reference>
<sequence length="79" mass="9073">MHKKSALPNGDQLSQEATVEKQKTFGHQKLAMQKKSALPNGDQAMCQQKLAMQKKFFFDTIEVCIFRKNCILSHNFNED</sequence>
<name>A0ABD3TPI1_9LAMI</name>
<evidence type="ECO:0000313" key="1">
    <source>
        <dbReference type="EMBL" id="KAL3839001.1"/>
    </source>
</evidence>
<organism evidence="1 2">
    <name type="scientific">Penstemon smallii</name>
    <dbReference type="NCBI Taxonomy" id="265156"/>
    <lineage>
        <taxon>Eukaryota</taxon>
        <taxon>Viridiplantae</taxon>
        <taxon>Streptophyta</taxon>
        <taxon>Embryophyta</taxon>
        <taxon>Tracheophyta</taxon>
        <taxon>Spermatophyta</taxon>
        <taxon>Magnoliopsida</taxon>
        <taxon>eudicotyledons</taxon>
        <taxon>Gunneridae</taxon>
        <taxon>Pentapetalae</taxon>
        <taxon>asterids</taxon>
        <taxon>lamiids</taxon>
        <taxon>Lamiales</taxon>
        <taxon>Plantaginaceae</taxon>
        <taxon>Cheloneae</taxon>
        <taxon>Penstemon</taxon>
    </lineage>
</organism>
<gene>
    <name evidence="1" type="ORF">ACJIZ3_023592</name>
</gene>
<protein>
    <submittedName>
        <fullName evidence="1">Uncharacterized protein</fullName>
    </submittedName>
</protein>
<comment type="caution">
    <text evidence="1">The sequence shown here is derived from an EMBL/GenBank/DDBJ whole genome shotgun (WGS) entry which is preliminary data.</text>
</comment>
<proteinExistence type="predicted"/>
<dbReference type="EMBL" id="JBJXBP010000003">
    <property type="protein sequence ID" value="KAL3839001.1"/>
    <property type="molecule type" value="Genomic_DNA"/>
</dbReference>
<accession>A0ABD3TPI1</accession>
<dbReference type="AlphaFoldDB" id="A0ABD3TPI1"/>
<evidence type="ECO:0000313" key="2">
    <source>
        <dbReference type="Proteomes" id="UP001634393"/>
    </source>
</evidence>
<keyword evidence="2" id="KW-1185">Reference proteome</keyword>
<dbReference type="Proteomes" id="UP001634393">
    <property type="component" value="Unassembled WGS sequence"/>
</dbReference>